<feature type="transmembrane region" description="Helical" evidence="6">
    <location>
        <begin position="6"/>
        <end position="26"/>
    </location>
</feature>
<evidence type="ECO:0000256" key="3">
    <source>
        <dbReference type="ARBA" id="ARBA00022692"/>
    </source>
</evidence>
<dbReference type="Proteomes" id="UP000516437">
    <property type="component" value="Chromosome 4"/>
</dbReference>
<evidence type="ECO:0000313" key="9">
    <source>
        <dbReference type="Proteomes" id="UP000516437"/>
    </source>
</evidence>
<evidence type="ECO:0000256" key="4">
    <source>
        <dbReference type="ARBA" id="ARBA00022989"/>
    </source>
</evidence>
<accession>A0A6A1VU60</accession>
<evidence type="ECO:0000256" key="5">
    <source>
        <dbReference type="ARBA" id="ARBA00023136"/>
    </source>
</evidence>
<sequence length="148" mass="16351">MQFLYVVSVLVNSYAVSIEACTMNLYKAVQVAVVDHRPLLALILIQAAYAGMTLIIKTAVNDGVSPLVFNAYRQAIATLVLAPFAFLLERKTHSLLSFSLFCKIFLAALCGPTVSVDLYYMALRYTSATLQLQSTRPFRYSHLSCPSC</sequence>
<comment type="caution">
    <text evidence="8">The sequence shown here is derived from an EMBL/GenBank/DDBJ whole genome shotgun (WGS) entry which is preliminary data.</text>
</comment>
<evidence type="ECO:0000259" key="7">
    <source>
        <dbReference type="Pfam" id="PF00892"/>
    </source>
</evidence>
<feature type="transmembrane region" description="Helical" evidence="6">
    <location>
        <begin position="71"/>
        <end position="88"/>
    </location>
</feature>
<keyword evidence="4 6" id="KW-1133">Transmembrane helix</keyword>
<keyword evidence="3 6" id="KW-0812">Transmembrane</keyword>
<dbReference type="GO" id="GO:0016020">
    <property type="term" value="C:membrane"/>
    <property type="evidence" value="ECO:0007669"/>
    <property type="project" value="UniProtKB-SubCell"/>
</dbReference>
<reference evidence="8 9" key="1">
    <citation type="journal article" date="2019" name="Plant Biotechnol. J.">
        <title>The red bayberry genome and genetic basis of sex determination.</title>
        <authorList>
            <person name="Jia H.M."/>
            <person name="Jia H.J."/>
            <person name="Cai Q.L."/>
            <person name="Wang Y."/>
            <person name="Zhao H.B."/>
            <person name="Yang W.F."/>
            <person name="Wang G.Y."/>
            <person name="Li Y.H."/>
            <person name="Zhan D.L."/>
            <person name="Shen Y.T."/>
            <person name="Niu Q.F."/>
            <person name="Chang L."/>
            <person name="Qiu J."/>
            <person name="Zhao L."/>
            <person name="Xie H.B."/>
            <person name="Fu W.Y."/>
            <person name="Jin J."/>
            <person name="Li X.W."/>
            <person name="Jiao Y."/>
            <person name="Zhou C.C."/>
            <person name="Tu T."/>
            <person name="Chai C.Y."/>
            <person name="Gao J.L."/>
            <person name="Fan L.J."/>
            <person name="van de Weg E."/>
            <person name="Wang J.Y."/>
            <person name="Gao Z.S."/>
        </authorList>
    </citation>
    <scope>NUCLEOTIDE SEQUENCE [LARGE SCALE GENOMIC DNA]</scope>
    <source>
        <tissue evidence="8">Leaves</tissue>
    </source>
</reference>
<evidence type="ECO:0000256" key="6">
    <source>
        <dbReference type="RuleBase" id="RU363077"/>
    </source>
</evidence>
<dbReference type="Pfam" id="PF00892">
    <property type="entry name" value="EamA"/>
    <property type="match status" value="1"/>
</dbReference>
<dbReference type="AlphaFoldDB" id="A0A6A1VU60"/>
<dbReference type="OrthoDB" id="1728340at2759"/>
<evidence type="ECO:0000313" key="8">
    <source>
        <dbReference type="EMBL" id="KAB1215586.1"/>
    </source>
</evidence>
<name>A0A6A1VU60_9ROSI</name>
<proteinExistence type="inferred from homology"/>
<feature type="transmembrane region" description="Helical" evidence="6">
    <location>
        <begin position="100"/>
        <end position="122"/>
    </location>
</feature>
<dbReference type="PANTHER" id="PTHR31218">
    <property type="entry name" value="WAT1-RELATED PROTEIN"/>
    <property type="match status" value="1"/>
</dbReference>
<feature type="domain" description="EamA" evidence="7">
    <location>
        <begin position="39"/>
        <end position="129"/>
    </location>
</feature>
<dbReference type="GO" id="GO:0022857">
    <property type="term" value="F:transmembrane transporter activity"/>
    <property type="evidence" value="ECO:0007669"/>
    <property type="project" value="InterPro"/>
</dbReference>
<keyword evidence="9" id="KW-1185">Reference proteome</keyword>
<gene>
    <name evidence="8" type="ORF">CJ030_MR4G007967</name>
</gene>
<keyword evidence="5 6" id="KW-0472">Membrane</keyword>
<dbReference type="InterPro" id="IPR030184">
    <property type="entry name" value="WAT1-related"/>
</dbReference>
<protein>
    <recommendedName>
        <fullName evidence="6">WAT1-related protein</fullName>
    </recommendedName>
</protein>
<evidence type="ECO:0000256" key="2">
    <source>
        <dbReference type="ARBA" id="ARBA00007635"/>
    </source>
</evidence>
<comment type="caution">
    <text evidence="6">Lacks conserved residue(s) required for the propagation of feature annotation.</text>
</comment>
<comment type="subcellular location">
    <subcellularLocation>
        <location evidence="1 6">Membrane</location>
        <topology evidence="1 6">Multi-pass membrane protein</topology>
    </subcellularLocation>
</comment>
<comment type="similarity">
    <text evidence="2 6">Belongs to the drug/metabolite transporter (DMT) superfamily. Plant drug/metabolite exporter (P-DME) (TC 2.A.7.4) family.</text>
</comment>
<organism evidence="8 9">
    <name type="scientific">Morella rubra</name>
    <name type="common">Chinese bayberry</name>
    <dbReference type="NCBI Taxonomy" id="262757"/>
    <lineage>
        <taxon>Eukaryota</taxon>
        <taxon>Viridiplantae</taxon>
        <taxon>Streptophyta</taxon>
        <taxon>Embryophyta</taxon>
        <taxon>Tracheophyta</taxon>
        <taxon>Spermatophyta</taxon>
        <taxon>Magnoliopsida</taxon>
        <taxon>eudicotyledons</taxon>
        <taxon>Gunneridae</taxon>
        <taxon>Pentapetalae</taxon>
        <taxon>rosids</taxon>
        <taxon>fabids</taxon>
        <taxon>Fagales</taxon>
        <taxon>Myricaceae</taxon>
        <taxon>Morella</taxon>
    </lineage>
</organism>
<dbReference type="InterPro" id="IPR000620">
    <property type="entry name" value="EamA_dom"/>
</dbReference>
<dbReference type="EMBL" id="RXIC02000022">
    <property type="protein sequence ID" value="KAB1215586.1"/>
    <property type="molecule type" value="Genomic_DNA"/>
</dbReference>
<feature type="transmembrane region" description="Helical" evidence="6">
    <location>
        <begin position="38"/>
        <end position="59"/>
    </location>
</feature>
<evidence type="ECO:0000256" key="1">
    <source>
        <dbReference type="ARBA" id="ARBA00004141"/>
    </source>
</evidence>